<dbReference type="AlphaFoldDB" id="A0A315Y4Y8"/>
<evidence type="ECO:0000313" key="2">
    <source>
        <dbReference type="EMBL" id="PWJ15445.1"/>
    </source>
</evidence>
<reference evidence="2 3" key="1">
    <citation type="submission" date="2018-05" db="EMBL/GenBank/DDBJ databases">
        <title>The Hungate 1000. A catalogue of reference genomes from the rumen microbiome.</title>
        <authorList>
            <person name="Kelly W."/>
        </authorList>
    </citation>
    <scope>NUCLEOTIDE SEQUENCE [LARGE SCALE GENOMIC DNA]</scope>
    <source>
        <strain evidence="2 3">SAb67</strain>
    </source>
</reference>
<sequence>MKDKLDYLFSNKDSDIDRVAEKYTAAGNKEKEKIYEITRKKYNILREEEANTSEDGFIKEAEGVERYSRPKWIRFVSAAAAAVVLLTGVCGGVFLTRSKKVDRIDIESSNPAETVTAVEVTTITDDGEIVRVDMDKVVDKLTDGLEHIHKAMSQEGVDIDDSLTFISTIDANAPSNINYYRVTDEKLDTFDEYEKIMESTYSSNTREKYMGGDMSEHENGVGFNDASFIKQNLRAFIIYNGNVYSEASVMPNASYSSNFANTFNFSNYELISSEFLPNDEHRIKGLIEDGLLDDGLETMTCKRIYQRKDGTRVRAELILVNEDNAWKIGSYNVGENIEDQVVTTAAVTTVPVTTSSVNANNGEFGELQLHQVPVFANDDEANALLDEINYGWMNGTYQFKKVDTEKYTQQIWNAASFDELNTLENKSYVYHVLMNSYRYFDTAEVSYTINGQSTEKTWITNRHEIVDNRANYFRVDTTVDTGTQPVSDSACYNQGILTKADNFERTFTTSDSSNLDYEFNYVPDNYRTFEYMGSDPGWAVICFPSILGSIEYDCLYTYPGNWYIFENWYIEGVEEILGRQCVAVRTEENGYFKEMLMDLRTGIIMRYTEDLDNSTEVHMMSVSSIELNMPVEHIDIDLTGYARSDG</sequence>
<evidence type="ECO:0000256" key="1">
    <source>
        <dbReference type="SAM" id="Phobius"/>
    </source>
</evidence>
<evidence type="ECO:0000313" key="3">
    <source>
        <dbReference type="Proteomes" id="UP000245720"/>
    </source>
</evidence>
<accession>A0A315Y4Y8</accession>
<comment type="caution">
    <text evidence="2">The sequence shown here is derived from an EMBL/GenBank/DDBJ whole genome shotgun (WGS) entry which is preliminary data.</text>
</comment>
<dbReference type="OrthoDB" id="1814436at2"/>
<name>A0A315Y4Y8_RUMFL</name>
<organism evidence="2 3">
    <name type="scientific">Ruminococcus flavefaciens</name>
    <dbReference type="NCBI Taxonomy" id="1265"/>
    <lineage>
        <taxon>Bacteria</taxon>
        <taxon>Bacillati</taxon>
        <taxon>Bacillota</taxon>
        <taxon>Clostridia</taxon>
        <taxon>Eubacteriales</taxon>
        <taxon>Oscillospiraceae</taxon>
        <taxon>Ruminococcus</taxon>
    </lineage>
</organism>
<keyword evidence="1" id="KW-1133">Transmembrane helix</keyword>
<proteinExistence type="predicted"/>
<keyword evidence="1" id="KW-0472">Membrane</keyword>
<keyword evidence="1" id="KW-0812">Transmembrane</keyword>
<dbReference type="RefSeq" id="WP_109725240.1">
    <property type="nucleotide sequence ID" value="NZ_QGDI01000001.1"/>
</dbReference>
<dbReference type="Proteomes" id="UP000245720">
    <property type="component" value="Unassembled WGS sequence"/>
</dbReference>
<dbReference type="EMBL" id="QGDI01000001">
    <property type="protein sequence ID" value="PWJ15445.1"/>
    <property type="molecule type" value="Genomic_DNA"/>
</dbReference>
<feature type="transmembrane region" description="Helical" evidence="1">
    <location>
        <begin position="75"/>
        <end position="95"/>
    </location>
</feature>
<gene>
    <name evidence="2" type="ORF">IE37_00345</name>
</gene>
<protein>
    <submittedName>
        <fullName evidence="2">Uncharacterized protein</fullName>
    </submittedName>
</protein>